<reference evidence="1" key="1">
    <citation type="journal article" date="2015" name="Nature">
        <title>Complex archaea that bridge the gap between prokaryotes and eukaryotes.</title>
        <authorList>
            <person name="Spang A."/>
            <person name="Saw J.H."/>
            <person name="Jorgensen S.L."/>
            <person name="Zaremba-Niedzwiedzka K."/>
            <person name="Martijn J."/>
            <person name="Lind A.E."/>
            <person name="van Eijk R."/>
            <person name="Schleper C."/>
            <person name="Guy L."/>
            <person name="Ettema T.J."/>
        </authorList>
    </citation>
    <scope>NUCLEOTIDE SEQUENCE</scope>
</reference>
<protein>
    <submittedName>
        <fullName evidence="1">Uncharacterized protein</fullName>
    </submittedName>
</protein>
<dbReference type="AlphaFoldDB" id="A0A0F9CSI6"/>
<sequence>MGWTIVRLEHVGDAGVVAQYAKRSRLTDPRWAFVSELLSGRGYELGPIVGLTPKVDWPFAAYVYTSPRKDGYGRAGSQLHRWPVRLMDWRAA</sequence>
<gene>
    <name evidence="1" type="ORF">LCGC14_2288230</name>
</gene>
<accession>A0A0F9CSI6</accession>
<name>A0A0F9CSI6_9ZZZZ</name>
<evidence type="ECO:0000313" key="1">
    <source>
        <dbReference type="EMBL" id="KKL52164.1"/>
    </source>
</evidence>
<dbReference type="EMBL" id="LAZR01031990">
    <property type="protein sequence ID" value="KKL52164.1"/>
    <property type="molecule type" value="Genomic_DNA"/>
</dbReference>
<comment type="caution">
    <text evidence="1">The sequence shown here is derived from an EMBL/GenBank/DDBJ whole genome shotgun (WGS) entry which is preliminary data.</text>
</comment>
<proteinExistence type="predicted"/>
<organism evidence="1">
    <name type="scientific">marine sediment metagenome</name>
    <dbReference type="NCBI Taxonomy" id="412755"/>
    <lineage>
        <taxon>unclassified sequences</taxon>
        <taxon>metagenomes</taxon>
        <taxon>ecological metagenomes</taxon>
    </lineage>
</organism>